<evidence type="ECO:0000256" key="3">
    <source>
        <dbReference type="ARBA" id="ARBA00022737"/>
    </source>
</evidence>
<accession>A0AAW0WYP9</accession>
<gene>
    <name evidence="6" type="ORF">OTU49_006767</name>
</gene>
<feature type="domain" description="Abnormal spindle-like microcephaly-associated protein ASH" evidence="5">
    <location>
        <begin position="50"/>
        <end position="146"/>
    </location>
</feature>
<evidence type="ECO:0000256" key="2">
    <source>
        <dbReference type="ARBA" id="ARBA00022490"/>
    </source>
</evidence>
<feature type="region of interest" description="Disordered" evidence="4">
    <location>
        <begin position="1106"/>
        <end position="1164"/>
    </location>
</feature>
<dbReference type="PANTHER" id="PTHR22590:SF5">
    <property type="entry name" value="MYOSIN MOTOR DOMAIN-CONTAINING PROTEIN"/>
    <property type="match status" value="1"/>
</dbReference>
<comment type="subcellular location">
    <subcellularLocation>
        <location evidence="1">Cytoplasm</location>
    </subcellularLocation>
</comment>
<dbReference type="InterPro" id="IPR031549">
    <property type="entry name" value="ASH"/>
</dbReference>
<feature type="region of interest" description="Disordered" evidence="4">
    <location>
        <begin position="9"/>
        <end position="30"/>
    </location>
</feature>
<dbReference type="Pfam" id="PF15780">
    <property type="entry name" value="ASH"/>
    <property type="match status" value="1"/>
</dbReference>
<feature type="compositionally biased region" description="Basic and acidic residues" evidence="4">
    <location>
        <begin position="197"/>
        <end position="211"/>
    </location>
</feature>
<feature type="region of interest" description="Disordered" evidence="4">
    <location>
        <begin position="947"/>
        <end position="974"/>
    </location>
</feature>
<evidence type="ECO:0000256" key="1">
    <source>
        <dbReference type="ARBA" id="ARBA00004496"/>
    </source>
</evidence>
<dbReference type="Gene3D" id="2.60.40.10">
    <property type="entry name" value="Immunoglobulins"/>
    <property type="match status" value="1"/>
</dbReference>
<protein>
    <recommendedName>
        <fullName evidence="5">Abnormal spindle-like microcephaly-associated protein ASH domain-containing protein</fullName>
    </recommendedName>
</protein>
<feature type="compositionally biased region" description="Basic and acidic residues" evidence="4">
    <location>
        <begin position="400"/>
        <end position="414"/>
    </location>
</feature>
<feature type="region of interest" description="Disordered" evidence="4">
    <location>
        <begin position="380"/>
        <end position="418"/>
    </location>
</feature>
<reference evidence="6" key="2">
    <citation type="submission" date="2024-01" db="EMBL/GenBank/DDBJ databases">
        <authorList>
            <person name="He J."/>
            <person name="Wang M."/>
            <person name="Zheng J."/>
            <person name="Liu Z."/>
        </authorList>
    </citation>
    <scope>NUCLEOTIDE SEQUENCE</scope>
    <source>
        <strain evidence="6">ZL_2023a</strain>
        <tissue evidence="6">Muscle</tissue>
    </source>
</reference>
<keyword evidence="2" id="KW-0963">Cytoplasm</keyword>
<dbReference type="AlphaFoldDB" id="A0AAW0WYP9"/>
<keyword evidence="3" id="KW-0677">Repeat</keyword>
<dbReference type="GO" id="GO:0005737">
    <property type="term" value="C:cytoplasm"/>
    <property type="evidence" value="ECO:0007669"/>
    <property type="project" value="UniProtKB-SubCell"/>
</dbReference>
<dbReference type="PANTHER" id="PTHR22590">
    <property type="entry name" value="MYOSIN MOTOR DOMAIN-CONTAINING PROTEIN"/>
    <property type="match status" value="1"/>
</dbReference>
<sequence length="1164" mass="130780">MSFGGFVIMDPSPEKTAARPPRGSSSKSTSYFEISPVQKQKLKKVVEEIPVLRLIHFTHSPKITFDSVKLGTTCHRKLRVLNPKDETQEVFCEKFPKPESGISCSDVNLVLQPGESAELILTWTPVQEGNFRDLIHWKSNLGVRSQTVLLGSCVDPSTKKKGKVRSRAPLKPQNVAPVYSTSKRLLPCKASRTDQGLRRTAREKVDVENKPPVRPKCKSTTRQGSVFKKDQVTCPKKSASKREVDSKSLRRVVLSTSSQESIDILPVLNSTENSDALVECTPCGPSNLSVSAIDSECPSSLRKIQVETMQHHKKVNSVMWKDISDDEKNLHTRRMTYCLPGDDVVVEVREVIDEVTEISVLQQERFDIIYDVTRKMEQSEKNEVSSEPVQQTKTLVSTQEIRETSSTHSEEVQRESNILPATLEHPSSHRKLTFAHRGLSSLQEDLNEGDVLLDAEKCGSLSDKETFTQVIGEHLPHVTVSPLRRETFIASKKEDFSAVKGDNLPNCNEMNTPLRRQTFITSSVETFSSAYAGQLPVCNILDSPLRRQTFVKDQAEIRRLSLFPKAGQQPEECDDEHSCINSKWKENSCSSNTSTPTVGITPLRSASLDVFQMTPITPGPQVGSNNFASIKASCMNLLEKLKAPENFPETPNLNVNMLKRESYRKGEDTLDASHIGMCTAPESPSSEYETAPSTPSEPALIMEDFNVSLEFPTPKIGDHVPRVKNVNLTDVSQILEQELASQRKKVLENSMSPDSLEKTFNDKEEMNDPLEELIPTVCKKQSSETDTHTIPVKHSDIMVTVTKEDDFNCQGSSLQRRLSSETVIKEASILHPEDLVLDDHHNSCETIVKDVPTFSPSSLPQVTDTHRPRRMSAIGVAEGLAIPKHSNHRRRSEPLSLLPQPYQSEALNELLLFKGANKKEREYMQDERDLLSDENFVVASLADFSFSPGDDPRRCSTSIKSLPPEELLDQRSHSDKGRQLFVESDCEEEEPSKPACLNSDVSDVCLAQCLSTIMEVEEGTFYLNKTNDFNKTQDVLLNKTRDLSKSSLPMNVTHILHLNKKQDLCINNTRGSPVKSNRVVIGNKPKDLHLKNMQELPMDRILSRTQELPLNRTQELPLNRTQELPLNRTQELPLNRTQELPLNRTQELPLNRTQELPLNRTQEL</sequence>
<dbReference type="InterPro" id="IPR052318">
    <property type="entry name" value="CellDiv_DevSignal_Domain"/>
</dbReference>
<feature type="compositionally biased region" description="Polar residues" evidence="4">
    <location>
        <begin position="385"/>
        <end position="399"/>
    </location>
</feature>
<evidence type="ECO:0000313" key="7">
    <source>
        <dbReference type="Proteomes" id="UP001445076"/>
    </source>
</evidence>
<feature type="non-terminal residue" evidence="6">
    <location>
        <position position="1164"/>
    </location>
</feature>
<evidence type="ECO:0000256" key="4">
    <source>
        <dbReference type="SAM" id="MobiDB-lite"/>
    </source>
</evidence>
<dbReference type="EMBL" id="JARKIK010000055">
    <property type="protein sequence ID" value="KAK8733118.1"/>
    <property type="molecule type" value="Genomic_DNA"/>
</dbReference>
<dbReference type="Proteomes" id="UP001445076">
    <property type="component" value="Unassembled WGS sequence"/>
</dbReference>
<dbReference type="EMBL" id="JARKIK010000055">
    <property type="protein sequence ID" value="KAK8733119.1"/>
    <property type="molecule type" value="Genomic_DNA"/>
</dbReference>
<organism evidence="6 7">
    <name type="scientific">Cherax quadricarinatus</name>
    <name type="common">Australian red claw crayfish</name>
    <dbReference type="NCBI Taxonomy" id="27406"/>
    <lineage>
        <taxon>Eukaryota</taxon>
        <taxon>Metazoa</taxon>
        <taxon>Ecdysozoa</taxon>
        <taxon>Arthropoda</taxon>
        <taxon>Crustacea</taxon>
        <taxon>Multicrustacea</taxon>
        <taxon>Malacostraca</taxon>
        <taxon>Eumalacostraca</taxon>
        <taxon>Eucarida</taxon>
        <taxon>Decapoda</taxon>
        <taxon>Pleocyemata</taxon>
        <taxon>Astacidea</taxon>
        <taxon>Parastacoidea</taxon>
        <taxon>Parastacidae</taxon>
        <taxon>Cherax</taxon>
    </lineage>
</organism>
<evidence type="ECO:0000313" key="6">
    <source>
        <dbReference type="EMBL" id="KAK8733119.1"/>
    </source>
</evidence>
<feature type="region of interest" description="Disordered" evidence="4">
    <location>
        <begin position="197"/>
        <end position="224"/>
    </location>
</feature>
<evidence type="ECO:0000259" key="5">
    <source>
        <dbReference type="Pfam" id="PF15780"/>
    </source>
</evidence>
<reference evidence="6 7" key="1">
    <citation type="journal article" date="2024" name="BMC Genomics">
        <title>Genome assembly of redclaw crayfish (Cherax quadricarinatus) provides insights into its immune adaptation and hypoxia tolerance.</title>
        <authorList>
            <person name="Liu Z."/>
            <person name="Zheng J."/>
            <person name="Li H."/>
            <person name="Fang K."/>
            <person name="Wang S."/>
            <person name="He J."/>
            <person name="Zhou D."/>
            <person name="Weng S."/>
            <person name="Chi M."/>
            <person name="Gu Z."/>
            <person name="He J."/>
            <person name="Li F."/>
            <person name="Wang M."/>
        </authorList>
    </citation>
    <scope>NUCLEOTIDE SEQUENCE [LARGE SCALE GENOMIC DNA]</scope>
    <source>
        <strain evidence="6">ZL_2023a</strain>
    </source>
</reference>
<dbReference type="InterPro" id="IPR013783">
    <property type="entry name" value="Ig-like_fold"/>
</dbReference>
<name>A0AAW0WYP9_CHEQU</name>
<keyword evidence="7" id="KW-1185">Reference proteome</keyword>
<proteinExistence type="predicted"/>
<comment type="caution">
    <text evidence="6">The sequence shown here is derived from an EMBL/GenBank/DDBJ whole genome shotgun (WGS) entry which is preliminary data.</text>
</comment>